<dbReference type="SMR" id="A0A5S9WV12"/>
<keyword evidence="1" id="KW-0732">Signal</keyword>
<gene>
    <name evidence="2" type="ORF">C24_LOCUS6625</name>
</gene>
<organism evidence="2 3">
    <name type="scientific">Arabidopsis thaliana</name>
    <name type="common">Mouse-ear cress</name>
    <dbReference type="NCBI Taxonomy" id="3702"/>
    <lineage>
        <taxon>Eukaryota</taxon>
        <taxon>Viridiplantae</taxon>
        <taxon>Streptophyta</taxon>
        <taxon>Embryophyta</taxon>
        <taxon>Tracheophyta</taxon>
        <taxon>Spermatophyta</taxon>
        <taxon>Magnoliopsida</taxon>
        <taxon>eudicotyledons</taxon>
        <taxon>Gunneridae</taxon>
        <taxon>Pentapetalae</taxon>
        <taxon>rosids</taxon>
        <taxon>malvids</taxon>
        <taxon>Brassicales</taxon>
        <taxon>Brassicaceae</taxon>
        <taxon>Camelineae</taxon>
        <taxon>Arabidopsis</taxon>
    </lineage>
</organism>
<feature type="chain" id="PRO_5024961548" evidence="1">
    <location>
        <begin position="24"/>
        <end position="70"/>
    </location>
</feature>
<evidence type="ECO:0000313" key="3">
    <source>
        <dbReference type="Proteomes" id="UP000434276"/>
    </source>
</evidence>
<feature type="signal peptide" evidence="1">
    <location>
        <begin position="1"/>
        <end position="23"/>
    </location>
</feature>
<reference evidence="2 3" key="1">
    <citation type="submission" date="2019-12" db="EMBL/GenBank/DDBJ databases">
        <authorList>
            <person name="Jiao W.-B."/>
            <person name="Schneeberger K."/>
        </authorList>
    </citation>
    <scope>NUCLEOTIDE SEQUENCE [LARGE SCALE GENOMIC DNA]</scope>
    <source>
        <strain evidence="3">cv. C24</strain>
    </source>
</reference>
<dbReference type="EMBL" id="CACSHJ010000087">
    <property type="protein sequence ID" value="CAA0338728.1"/>
    <property type="molecule type" value="Genomic_DNA"/>
</dbReference>
<accession>A0A5S9WV12</accession>
<protein>
    <submittedName>
        <fullName evidence="2">Uncharacterized protein</fullName>
    </submittedName>
</protein>
<proteinExistence type="predicted"/>
<dbReference type="InterPro" id="IPR036574">
    <property type="entry name" value="Scorpion_toxin-like_sf"/>
</dbReference>
<dbReference type="AlphaFoldDB" id="A0A5S9WV12"/>
<dbReference type="Proteomes" id="UP000434276">
    <property type="component" value="Unassembled WGS sequence"/>
</dbReference>
<dbReference type="OMA" id="PRIRMCY"/>
<evidence type="ECO:0000313" key="2">
    <source>
        <dbReference type="EMBL" id="CAA0338728.1"/>
    </source>
</evidence>
<dbReference type="RefSeq" id="NP_001031288.1">
    <property type="nucleotide sequence ID" value="NM_001036211.1"/>
</dbReference>
<dbReference type="KEGG" id="ath:AT1G76954"/>
<evidence type="ECO:0000256" key="1">
    <source>
        <dbReference type="SAM" id="SignalP"/>
    </source>
</evidence>
<dbReference type="ExpressionAtlas" id="A0A5S9WV12">
    <property type="expression patterns" value="baseline"/>
</dbReference>
<sequence length="70" mass="8145">MASIKHFFLVFICVSVLLTSGLADYKFHVCDPSFDEKDCDFECKEFGHPGGYCRPDRVQPRIRMCYCTDR</sequence>
<name>A0A5S9WV12_ARATH</name>
<dbReference type="SUPFAM" id="SSF57095">
    <property type="entry name" value="Scorpion toxin-like"/>
    <property type="match status" value="1"/>
</dbReference>
<dbReference type="OrthoDB" id="1025441at2759"/>